<dbReference type="PRINTS" id="PR00773">
    <property type="entry name" value="GRPEPROTEIN"/>
</dbReference>
<evidence type="ECO:0000313" key="8">
    <source>
        <dbReference type="Proteomes" id="UP000187266"/>
    </source>
</evidence>
<evidence type="ECO:0000256" key="4">
    <source>
        <dbReference type="HAMAP-Rule" id="MF_01151"/>
    </source>
</evidence>
<dbReference type="InterPro" id="IPR013805">
    <property type="entry name" value="GrpE_CC"/>
</dbReference>
<dbReference type="STRING" id="1267768.BV394_09005"/>
<evidence type="ECO:0000256" key="3">
    <source>
        <dbReference type="ARBA" id="ARBA00023186"/>
    </source>
</evidence>
<dbReference type="InterPro" id="IPR009012">
    <property type="entry name" value="GrpE_head"/>
</dbReference>
<protein>
    <recommendedName>
        <fullName evidence="4 5">Protein GrpE</fullName>
    </recommendedName>
    <alternativeName>
        <fullName evidence="4">HSP-70 cofactor</fullName>
    </alternativeName>
</protein>
<reference evidence="7 8" key="1">
    <citation type="submission" date="2017-01" db="EMBL/GenBank/DDBJ databases">
        <title>Genomic analysis of Xuhuaishuia manganoxidans DY6-4.</title>
        <authorList>
            <person name="Wang X."/>
        </authorList>
    </citation>
    <scope>NUCLEOTIDE SEQUENCE [LARGE SCALE GENOMIC DNA]</scope>
    <source>
        <strain evidence="7 8">DY6-4</strain>
    </source>
</reference>
<dbReference type="GO" id="GO:0042803">
    <property type="term" value="F:protein homodimerization activity"/>
    <property type="evidence" value="ECO:0007669"/>
    <property type="project" value="InterPro"/>
</dbReference>
<comment type="function">
    <text evidence="4 5">Participates actively in the response to hyperosmotic and heat shock by preventing the aggregation of stress-denatured proteins, in association with DnaK and GrpE. It is the nucleotide exchange factor for DnaK and may function as a thermosensor. Unfolded proteins bind initially to DnaJ; upon interaction with the DnaJ-bound protein, DnaK hydrolyzes its bound ATP, resulting in the formation of a stable complex. GrpE releases ADP from DnaK; ATP binding to DnaK triggers the release of the substrate protein, thus completing the reaction cycle. Several rounds of ATP-dependent interactions between DnaJ, DnaK and GrpE are required for fully efficient folding.</text>
</comment>
<gene>
    <name evidence="4" type="primary">grpE</name>
    <name evidence="7" type="ORF">BV394_09005</name>
</gene>
<accession>A0A1U7DIL0</accession>
<dbReference type="OrthoDB" id="9789811at2"/>
<dbReference type="HAMAP" id="MF_01151">
    <property type="entry name" value="GrpE"/>
    <property type="match status" value="1"/>
</dbReference>
<dbReference type="Gene3D" id="3.90.20.20">
    <property type="match status" value="1"/>
</dbReference>
<accession>A0A2M9DB51</accession>
<dbReference type="PANTHER" id="PTHR21237:SF23">
    <property type="entry name" value="GRPE PROTEIN HOMOLOG, MITOCHONDRIAL"/>
    <property type="match status" value="1"/>
</dbReference>
<dbReference type="PROSITE" id="PS01071">
    <property type="entry name" value="GRPE"/>
    <property type="match status" value="1"/>
</dbReference>
<dbReference type="GO" id="GO:0006457">
    <property type="term" value="P:protein folding"/>
    <property type="evidence" value="ECO:0007669"/>
    <property type="project" value="InterPro"/>
</dbReference>
<proteinExistence type="inferred from homology"/>
<keyword evidence="3 4" id="KW-0143">Chaperone</keyword>
<evidence type="ECO:0000256" key="2">
    <source>
        <dbReference type="ARBA" id="ARBA00023016"/>
    </source>
</evidence>
<evidence type="ECO:0000256" key="6">
    <source>
        <dbReference type="RuleBase" id="RU004478"/>
    </source>
</evidence>
<keyword evidence="2 4" id="KW-0346">Stress response</keyword>
<dbReference type="GO" id="GO:0051082">
    <property type="term" value="F:unfolded protein binding"/>
    <property type="evidence" value="ECO:0007669"/>
    <property type="project" value="TreeGrafter"/>
</dbReference>
<dbReference type="SUPFAM" id="SSF51064">
    <property type="entry name" value="Head domain of nucleotide exchange factor GrpE"/>
    <property type="match status" value="1"/>
</dbReference>
<dbReference type="InterPro" id="IPR000740">
    <property type="entry name" value="GrpE"/>
</dbReference>
<dbReference type="Gene3D" id="2.30.22.10">
    <property type="entry name" value="Head domain of nucleotide exchange factor GrpE"/>
    <property type="match status" value="1"/>
</dbReference>
<sequence length="196" mass="21842">MAESRENPFLDDPDELMNAESDDLIDITDDEASNEQRPSGAAEMAALTEERDELKDRLLRALADAENMRKRSDRDRREAEQYGGSKLARDMLPVYDNLRRALDAANDEHRSTAGPILEGIELTMRELLNVFSKHGITPVSPEVGDKFDPQMHQAMFEAPLPGTRAGEIIQVMVEGFLLHDRLLRPAQVGVSSTPAS</sequence>
<dbReference type="RefSeq" id="WP_076979858.1">
    <property type="nucleotide sequence ID" value="NZ_CP019124.1"/>
</dbReference>
<dbReference type="SUPFAM" id="SSF58014">
    <property type="entry name" value="Coiled-coil domain of nucleotide exchange factor GrpE"/>
    <property type="match status" value="1"/>
</dbReference>
<dbReference type="EMBL" id="CP019124">
    <property type="protein sequence ID" value="APX89837.1"/>
    <property type="molecule type" value="Genomic_DNA"/>
</dbReference>
<dbReference type="GO" id="GO:0051087">
    <property type="term" value="F:protein-folding chaperone binding"/>
    <property type="evidence" value="ECO:0007669"/>
    <property type="project" value="InterPro"/>
</dbReference>
<comment type="subcellular location">
    <subcellularLocation>
        <location evidence="4">Cytoplasm</location>
    </subcellularLocation>
</comment>
<evidence type="ECO:0000256" key="5">
    <source>
        <dbReference type="RuleBase" id="RU000639"/>
    </source>
</evidence>
<keyword evidence="4" id="KW-0963">Cytoplasm</keyword>
<dbReference type="AlphaFoldDB" id="A0A1U7DIL0"/>
<dbReference type="GO" id="GO:0005737">
    <property type="term" value="C:cytoplasm"/>
    <property type="evidence" value="ECO:0007669"/>
    <property type="project" value="UniProtKB-SubCell"/>
</dbReference>
<keyword evidence="8" id="KW-1185">Reference proteome</keyword>
<comment type="subunit">
    <text evidence="4">Homodimer.</text>
</comment>
<name>A0A1U7DIL0_9RHOB</name>
<dbReference type="Pfam" id="PF01025">
    <property type="entry name" value="GrpE"/>
    <property type="match status" value="1"/>
</dbReference>
<dbReference type="GO" id="GO:0000774">
    <property type="term" value="F:adenyl-nucleotide exchange factor activity"/>
    <property type="evidence" value="ECO:0007669"/>
    <property type="project" value="InterPro"/>
</dbReference>
<comment type="similarity">
    <text evidence="1 4 6">Belongs to the GrpE family.</text>
</comment>
<dbReference type="PANTHER" id="PTHR21237">
    <property type="entry name" value="GRPE PROTEIN"/>
    <property type="match status" value="1"/>
</dbReference>
<evidence type="ECO:0000313" key="7">
    <source>
        <dbReference type="EMBL" id="APX89837.1"/>
    </source>
</evidence>
<dbReference type="Proteomes" id="UP000187266">
    <property type="component" value="Chromosome"/>
</dbReference>
<evidence type="ECO:0000256" key="1">
    <source>
        <dbReference type="ARBA" id="ARBA00009054"/>
    </source>
</evidence>
<organism evidence="7 8">
    <name type="scientific">Brevirhabdus pacifica</name>
    <dbReference type="NCBI Taxonomy" id="1267768"/>
    <lineage>
        <taxon>Bacteria</taxon>
        <taxon>Pseudomonadati</taxon>
        <taxon>Pseudomonadota</taxon>
        <taxon>Alphaproteobacteria</taxon>
        <taxon>Rhodobacterales</taxon>
        <taxon>Paracoccaceae</taxon>
        <taxon>Brevirhabdus</taxon>
    </lineage>
</organism>
<dbReference type="CDD" id="cd00446">
    <property type="entry name" value="GrpE"/>
    <property type="match status" value="1"/>
</dbReference>